<dbReference type="RefSeq" id="WP_011496629.1">
    <property type="nucleotide sequence ID" value="NC_007954.1"/>
</dbReference>
<organism evidence="4 5">
    <name type="scientific">Shewanella denitrificans (strain OS217 / ATCC BAA-1090 / DSM 15013)</name>
    <dbReference type="NCBI Taxonomy" id="318161"/>
    <lineage>
        <taxon>Bacteria</taxon>
        <taxon>Pseudomonadati</taxon>
        <taxon>Pseudomonadota</taxon>
        <taxon>Gammaproteobacteria</taxon>
        <taxon>Alteromonadales</taxon>
        <taxon>Shewanellaceae</taxon>
        <taxon>Shewanella</taxon>
    </lineage>
</organism>
<comment type="similarity">
    <text evidence="1">Belongs to the metallo-beta-lactamase superfamily. Class-B beta-lactamase family.</text>
</comment>
<dbReference type="GO" id="GO:0017001">
    <property type="term" value="P:antibiotic catabolic process"/>
    <property type="evidence" value="ECO:0007669"/>
    <property type="project" value="UniProtKB-ARBA"/>
</dbReference>
<dbReference type="PANTHER" id="PTHR42951">
    <property type="entry name" value="METALLO-BETA-LACTAMASE DOMAIN-CONTAINING"/>
    <property type="match status" value="1"/>
</dbReference>
<gene>
    <name evidence="4" type="ordered locus">Sden_2195</name>
</gene>
<dbReference type="Proteomes" id="UP000001982">
    <property type="component" value="Chromosome"/>
</dbReference>
<dbReference type="InterPro" id="IPR036866">
    <property type="entry name" value="RibonucZ/Hydroxyglut_hydro"/>
</dbReference>
<dbReference type="SUPFAM" id="SSF56281">
    <property type="entry name" value="Metallo-hydrolase/oxidoreductase"/>
    <property type="match status" value="1"/>
</dbReference>
<dbReference type="Pfam" id="PF00753">
    <property type="entry name" value="Lactamase_B"/>
    <property type="match status" value="1"/>
</dbReference>
<dbReference type="KEGG" id="sdn:Sden_2195"/>
<protein>
    <submittedName>
        <fullName evidence="4">Beta-lactamase-like protein</fullName>
    </submittedName>
</protein>
<sequence length="289" mass="32156">MFLARYTLLGLSLCSLLVPQFAHAQADRFAEVQITQTQLAENVYVFMGAGGNIGVSSGIDGLLIIDDQFAPLAEKITAALNTLQVGMPKYVINTHFHGDHTGANEHFGQQGTILAHHNVLSRLSENKSLNKVALPVITFDKGLSVHFNNDTLAVKHLGPGHTDGDSIVIWEKANIIHMGDLFFKDKFPFIDLDHGGSILGYRNNVSAALSLINDKTQVIPGHGEMATKNDLLKFKHMLDDSINWMRKEISLGKNLKQIKKQGVPKKWKNWGWNFISEDKWINTLYQGLM</sequence>
<evidence type="ECO:0000256" key="1">
    <source>
        <dbReference type="ARBA" id="ARBA00005250"/>
    </source>
</evidence>
<evidence type="ECO:0000259" key="3">
    <source>
        <dbReference type="SMART" id="SM00849"/>
    </source>
</evidence>
<dbReference type="HOGENOM" id="CLU_056342_3_0_6"/>
<feature type="chain" id="PRO_5004181274" evidence="2">
    <location>
        <begin position="25"/>
        <end position="289"/>
    </location>
</feature>
<keyword evidence="2" id="KW-0732">Signal</keyword>
<dbReference type="OrthoDB" id="9769598at2"/>
<dbReference type="InterPro" id="IPR050855">
    <property type="entry name" value="NDM-1-like"/>
</dbReference>
<dbReference type="EMBL" id="CP000302">
    <property type="protein sequence ID" value="ABE55476.1"/>
    <property type="molecule type" value="Genomic_DNA"/>
</dbReference>
<reference evidence="4 5" key="1">
    <citation type="submission" date="2006-03" db="EMBL/GenBank/DDBJ databases">
        <title>Complete sequence of Shewanella denitrificans OS217.</title>
        <authorList>
            <consortium name="US DOE Joint Genome Institute"/>
            <person name="Copeland A."/>
            <person name="Lucas S."/>
            <person name="Lapidus A."/>
            <person name="Barry K."/>
            <person name="Detter J.C."/>
            <person name="Glavina del Rio T."/>
            <person name="Hammon N."/>
            <person name="Israni S."/>
            <person name="Dalin E."/>
            <person name="Tice H."/>
            <person name="Pitluck S."/>
            <person name="Brettin T."/>
            <person name="Bruce D."/>
            <person name="Han C."/>
            <person name="Tapia R."/>
            <person name="Gilna P."/>
            <person name="Kiss H."/>
            <person name="Schmutz J."/>
            <person name="Larimer F."/>
            <person name="Land M."/>
            <person name="Hauser L."/>
            <person name="Kyrpides N."/>
            <person name="Lykidis A."/>
            <person name="Richardson P."/>
        </authorList>
    </citation>
    <scope>NUCLEOTIDE SEQUENCE [LARGE SCALE GENOMIC DNA]</scope>
    <source>
        <strain evidence="5">OS217 / ATCC BAA-1090 / DSM 15013</strain>
    </source>
</reference>
<feature type="domain" description="Metallo-beta-lactamase" evidence="3">
    <location>
        <begin position="50"/>
        <end position="222"/>
    </location>
</feature>
<proteinExistence type="inferred from homology"/>
<dbReference type="SMART" id="SM00849">
    <property type="entry name" value="Lactamase_B"/>
    <property type="match status" value="1"/>
</dbReference>
<dbReference type="eggNOG" id="COG0491">
    <property type="taxonomic scope" value="Bacteria"/>
</dbReference>
<dbReference type="STRING" id="318161.Sden_2195"/>
<accession>Q12M50</accession>
<dbReference type="Gene3D" id="3.60.15.10">
    <property type="entry name" value="Ribonuclease Z/Hydroxyacylglutathione hydrolase-like"/>
    <property type="match status" value="1"/>
</dbReference>
<evidence type="ECO:0000313" key="5">
    <source>
        <dbReference type="Proteomes" id="UP000001982"/>
    </source>
</evidence>
<feature type="signal peptide" evidence="2">
    <location>
        <begin position="1"/>
        <end position="24"/>
    </location>
</feature>
<name>Q12M50_SHEDO</name>
<keyword evidence="5" id="KW-1185">Reference proteome</keyword>
<evidence type="ECO:0000313" key="4">
    <source>
        <dbReference type="EMBL" id="ABE55476.1"/>
    </source>
</evidence>
<dbReference type="AlphaFoldDB" id="Q12M50"/>
<dbReference type="CDD" id="cd16282">
    <property type="entry name" value="metallo-hydrolase-like_MBL-fold"/>
    <property type="match status" value="1"/>
</dbReference>
<dbReference type="PANTHER" id="PTHR42951:SF4">
    <property type="entry name" value="ACYL-COENZYME A THIOESTERASE MBLAC2"/>
    <property type="match status" value="1"/>
</dbReference>
<evidence type="ECO:0000256" key="2">
    <source>
        <dbReference type="SAM" id="SignalP"/>
    </source>
</evidence>
<dbReference type="InterPro" id="IPR001279">
    <property type="entry name" value="Metallo-B-lactamas"/>
</dbReference>